<dbReference type="Gene3D" id="3.40.50.1820">
    <property type="entry name" value="alpha/beta hydrolase"/>
    <property type="match status" value="1"/>
</dbReference>
<evidence type="ECO:0000313" key="2">
    <source>
        <dbReference type="Proteomes" id="UP000278962"/>
    </source>
</evidence>
<evidence type="ECO:0000313" key="1">
    <source>
        <dbReference type="EMBL" id="RKQ92247.1"/>
    </source>
</evidence>
<protein>
    <submittedName>
        <fullName evidence="1">Triacylglycerol esterase/lipase EstA (Alpha/beta hydrolase family)</fullName>
    </submittedName>
</protein>
<sequence length="255" mass="27687">MDVGVSLPHFPPLWRESFAGVEAAALRRSSVWRGGGVPNGEGRPVLLIPGFMAGDGSLATMTQWLRQNGYHTRRAGIRMNVGCSADACARIEERLERFAEESGERVALVGQSRGGIFARHLAVRRPDLVSGIVTLGSPTVNQLNTHPVVLANILLVGTLGTGRVPGMLRFTCLRGDCCRRFREEFHADVPPEVGYTAIYSKTDGIVNWRACLDPCADKVEVRASHLGMGLNAEVFAEVGHALASYKDEHVWARAA</sequence>
<dbReference type="EMBL" id="RBIL01000001">
    <property type="protein sequence ID" value="RKQ92247.1"/>
    <property type="molecule type" value="Genomic_DNA"/>
</dbReference>
<proteinExistence type="predicted"/>
<accession>A0A660LB20</accession>
<reference evidence="1 2" key="1">
    <citation type="submission" date="2018-10" db="EMBL/GenBank/DDBJ databases">
        <title>Genomic Encyclopedia of Archaeal and Bacterial Type Strains, Phase II (KMG-II): from individual species to whole genera.</title>
        <authorList>
            <person name="Goeker M."/>
        </authorList>
    </citation>
    <scope>NUCLEOTIDE SEQUENCE [LARGE SCALE GENOMIC DNA]</scope>
    <source>
        <strain evidence="1 2">DSM 14954</strain>
    </source>
</reference>
<dbReference type="Proteomes" id="UP000278962">
    <property type="component" value="Unassembled WGS sequence"/>
</dbReference>
<gene>
    <name evidence="1" type="ORF">C8N24_2090</name>
</gene>
<dbReference type="SUPFAM" id="SSF53474">
    <property type="entry name" value="alpha/beta-Hydrolases"/>
    <property type="match status" value="1"/>
</dbReference>
<comment type="caution">
    <text evidence="1">The sequence shown here is derived from an EMBL/GenBank/DDBJ whole genome shotgun (WGS) entry which is preliminary data.</text>
</comment>
<name>A0A660LB20_9ACTN</name>
<organism evidence="1 2">
    <name type="scientific">Solirubrobacter pauli</name>
    <dbReference type="NCBI Taxonomy" id="166793"/>
    <lineage>
        <taxon>Bacteria</taxon>
        <taxon>Bacillati</taxon>
        <taxon>Actinomycetota</taxon>
        <taxon>Thermoleophilia</taxon>
        <taxon>Solirubrobacterales</taxon>
        <taxon>Solirubrobacteraceae</taxon>
        <taxon>Solirubrobacter</taxon>
    </lineage>
</organism>
<keyword evidence="2" id="KW-1185">Reference proteome</keyword>
<dbReference type="AlphaFoldDB" id="A0A660LB20"/>
<dbReference type="GO" id="GO:0016787">
    <property type="term" value="F:hydrolase activity"/>
    <property type="evidence" value="ECO:0007669"/>
    <property type="project" value="UniProtKB-KW"/>
</dbReference>
<dbReference type="InterPro" id="IPR029058">
    <property type="entry name" value="AB_hydrolase_fold"/>
</dbReference>
<keyword evidence="1" id="KW-0378">Hydrolase</keyword>